<reference evidence="2 3" key="1">
    <citation type="journal article" date="2007" name="Science">
        <title>The Chlamydomonas genome reveals the evolution of key animal and plant functions.</title>
        <authorList>
            <person name="Merchant S.S."/>
            <person name="Prochnik S.E."/>
            <person name="Vallon O."/>
            <person name="Harris E.H."/>
            <person name="Karpowicz S.J."/>
            <person name="Witman G.B."/>
            <person name="Terry A."/>
            <person name="Salamov A."/>
            <person name="Fritz-Laylin L.K."/>
            <person name="Marechal-Drouard L."/>
            <person name="Marshall W.F."/>
            <person name="Qu L.H."/>
            <person name="Nelson D.R."/>
            <person name="Sanderfoot A.A."/>
            <person name="Spalding M.H."/>
            <person name="Kapitonov V.V."/>
            <person name="Ren Q."/>
            <person name="Ferris P."/>
            <person name="Lindquist E."/>
            <person name="Shapiro H."/>
            <person name="Lucas S.M."/>
            <person name="Grimwood J."/>
            <person name="Schmutz J."/>
            <person name="Cardol P."/>
            <person name="Cerutti H."/>
            <person name="Chanfreau G."/>
            <person name="Chen C.L."/>
            <person name="Cognat V."/>
            <person name="Croft M.T."/>
            <person name="Dent R."/>
            <person name="Dutcher S."/>
            <person name="Fernandez E."/>
            <person name="Fukuzawa H."/>
            <person name="Gonzalez-Ballester D."/>
            <person name="Gonzalez-Halphen D."/>
            <person name="Hallmann A."/>
            <person name="Hanikenne M."/>
            <person name="Hippler M."/>
            <person name="Inwood W."/>
            <person name="Jabbari K."/>
            <person name="Kalanon M."/>
            <person name="Kuras R."/>
            <person name="Lefebvre P.A."/>
            <person name="Lemaire S.D."/>
            <person name="Lobanov A.V."/>
            <person name="Lohr M."/>
            <person name="Manuell A."/>
            <person name="Meier I."/>
            <person name="Mets L."/>
            <person name="Mittag M."/>
            <person name="Mittelmeier T."/>
            <person name="Moroney J.V."/>
            <person name="Moseley J."/>
            <person name="Napoli C."/>
            <person name="Nedelcu A.M."/>
            <person name="Niyogi K."/>
            <person name="Novoselov S.V."/>
            <person name="Paulsen I.T."/>
            <person name="Pazour G."/>
            <person name="Purton S."/>
            <person name="Ral J.P."/>
            <person name="Riano-Pachon D.M."/>
            <person name="Riekhof W."/>
            <person name="Rymarquis L."/>
            <person name="Schroda M."/>
            <person name="Stern D."/>
            <person name="Umen J."/>
            <person name="Willows R."/>
            <person name="Wilson N."/>
            <person name="Zimmer S.L."/>
            <person name="Allmer J."/>
            <person name="Balk J."/>
            <person name="Bisova K."/>
            <person name="Chen C.J."/>
            <person name="Elias M."/>
            <person name="Gendler K."/>
            <person name="Hauser C."/>
            <person name="Lamb M.R."/>
            <person name="Ledford H."/>
            <person name="Long J.C."/>
            <person name="Minagawa J."/>
            <person name="Page M.D."/>
            <person name="Pan J."/>
            <person name="Pootakham W."/>
            <person name="Roje S."/>
            <person name="Rose A."/>
            <person name="Stahlberg E."/>
            <person name="Terauchi A.M."/>
            <person name="Yang P."/>
            <person name="Ball S."/>
            <person name="Bowler C."/>
            <person name="Dieckmann C.L."/>
            <person name="Gladyshev V.N."/>
            <person name="Green P."/>
            <person name="Jorgensen R."/>
            <person name="Mayfield S."/>
            <person name="Mueller-Roeber B."/>
            <person name="Rajamani S."/>
            <person name="Sayre R.T."/>
            <person name="Brokstein P."/>
            <person name="Dubchak I."/>
            <person name="Goodstein D."/>
            <person name="Hornick L."/>
            <person name="Huang Y.W."/>
            <person name="Jhaveri J."/>
            <person name="Luo Y."/>
            <person name="Martinez D."/>
            <person name="Ngau W.C."/>
            <person name="Otillar B."/>
            <person name="Poliakov A."/>
            <person name="Porter A."/>
            <person name="Szajkowski L."/>
            <person name="Werner G."/>
            <person name="Zhou K."/>
            <person name="Grigoriev I.V."/>
            <person name="Rokhsar D.S."/>
            <person name="Grossman A.R."/>
        </authorList>
    </citation>
    <scope>NUCLEOTIDE SEQUENCE [LARGE SCALE GENOMIC DNA]</scope>
    <source>
        <strain evidence="3">CC-503</strain>
    </source>
</reference>
<feature type="region of interest" description="Disordered" evidence="1">
    <location>
        <begin position="46"/>
        <end position="100"/>
    </location>
</feature>
<dbReference type="KEGG" id="cre:CHLRE_03g157326v5"/>
<gene>
    <name evidence="2" type="ORF">CHLRE_03g157326v5</name>
</gene>
<evidence type="ECO:0000313" key="2">
    <source>
        <dbReference type="EMBL" id="PNW84751.1"/>
    </source>
</evidence>
<dbReference type="InParanoid" id="A0A2K3DW40"/>
<sequence>MGVAVQRWQCQRAGWGCGTSCGISASGSSGDGGWLCTYGTGATRLGRRGTDRRTPRRSGGPTTSQCCGSRWRSNGLRWKPSNAPLPAWGMRPPWTRARSC</sequence>
<dbReference type="Gramene" id="PNW84751">
    <property type="protein sequence ID" value="PNW84751"/>
    <property type="gene ID" value="CHLRE_03g157326v5"/>
</dbReference>
<evidence type="ECO:0000256" key="1">
    <source>
        <dbReference type="SAM" id="MobiDB-lite"/>
    </source>
</evidence>
<protein>
    <submittedName>
        <fullName evidence="2">Uncharacterized protein</fullName>
    </submittedName>
</protein>
<name>A0A2K3DW40_CHLRE</name>
<accession>A0A2K3DW40</accession>
<dbReference type="Proteomes" id="UP000006906">
    <property type="component" value="Chromosome 3"/>
</dbReference>
<dbReference type="GeneID" id="66052748"/>
<dbReference type="RefSeq" id="XP_042925751.1">
    <property type="nucleotide sequence ID" value="XM_043060622.1"/>
</dbReference>
<keyword evidence="3" id="KW-1185">Reference proteome</keyword>
<proteinExistence type="predicted"/>
<dbReference type="AlphaFoldDB" id="A0A2K3DW40"/>
<organism evidence="2 3">
    <name type="scientific">Chlamydomonas reinhardtii</name>
    <name type="common">Chlamydomonas smithii</name>
    <dbReference type="NCBI Taxonomy" id="3055"/>
    <lineage>
        <taxon>Eukaryota</taxon>
        <taxon>Viridiplantae</taxon>
        <taxon>Chlorophyta</taxon>
        <taxon>core chlorophytes</taxon>
        <taxon>Chlorophyceae</taxon>
        <taxon>CS clade</taxon>
        <taxon>Chlamydomonadales</taxon>
        <taxon>Chlamydomonadaceae</taxon>
        <taxon>Chlamydomonas</taxon>
    </lineage>
</organism>
<dbReference type="EMBL" id="CM008964">
    <property type="protein sequence ID" value="PNW84751.1"/>
    <property type="molecule type" value="Genomic_DNA"/>
</dbReference>
<evidence type="ECO:0000313" key="3">
    <source>
        <dbReference type="Proteomes" id="UP000006906"/>
    </source>
</evidence>